<sequence>MQAFITHLSKMNKWTNLSYANVATTSPKAHLIASEWAESLARGGAAEFDADAEKEGMMPLRKAAATLLGCASSDVCVGSSASELLGSLAWAIAPKKGNIVSTRASFPSTVYPWQRVADEFGSEIRLAPYDENYYTNPDNILSLIDNDTKIVTLSHVEYACGQRYNLKTFAKAAHDVGALLIIDATQSMGMVPIDAQGSGADAIVSSGYKWLRGTYGAAVGYISPTIQSLSPGLLGFRSHKDIWNMKADRLEFPDDASRFEFTTIHFGAVLGLATSIEEITNIGIQKVWEHDIKLTNMLIEGALESGLEIASPTNDDERSAIVSLKIPTGFDTGEVVKQLQDEYGILVTNRSGFLRVSPHIDNTSEQITFFLESLRTILNI</sequence>
<organism evidence="3">
    <name type="scientific">uncultured marine group II/III euryarchaeote AD1000_28_C09</name>
    <dbReference type="NCBI Taxonomy" id="1457746"/>
    <lineage>
        <taxon>Archaea</taxon>
        <taxon>Methanobacteriati</taxon>
        <taxon>Methanobacteriota</taxon>
        <taxon>environmental samples</taxon>
    </lineage>
</organism>
<dbReference type="Pfam" id="PF00266">
    <property type="entry name" value="Aminotran_5"/>
    <property type="match status" value="1"/>
</dbReference>
<keyword evidence="1" id="KW-0663">Pyridoxal phosphate</keyword>
<dbReference type="InterPro" id="IPR000192">
    <property type="entry name" value="Aminotrans_V_dom"/>
</dbReference>
<dbReference type="EMBL" id="KF900376">
    <property type="protein sequence ID" value="AIE92813.1"/>
    <property type="molecule type" value="Genomic_DNA"/>
</dbReference>
<evidence type="ECO:0000256" key="1">
    <source>
        <dbReference type="ARBA" id="ARBA00022898"/>
    </source>
</evidence>
<name>A0A075FNI6_9EURY</name>
<dbReference type="AlphaFoldDB" id="A0A075FNI6"/>
<protein>
    <submittedName>
        <fullName evidence="3">Selenocysteine lyase/cysteine desulfurase</fullName>
    </submittedName>
</protein>
<dbReference type="InterPro" id="IPR015421">
    <property type="entry name" value="PyrdxlP-dep_Trfase_major"/>
</dbReference>
<accession>A0A075FNI6</accession>
<keyword evidence="3" id="KW-0456">Lyase</keyword>
<feature type="domain" description="Aminotransferase class V" evidence="2">
    <location>
        <begin position="55"/>
        <end position="349"/>
    </location>
</feature>
<dbReference type="PANTHER" id="PTHR43586">
    <property type="entry name" value="CYSTEINE DESULFURASE"/>
    <property type="match status" value="1"/>
</dbReference>
<reference evidence="3" key="1">
    <citation type="journal article" date="2014" name="Genome Biol. Evol.">
        <title>Pangenome evidence for extensive interdomain horizontal transfer affecting lineage core and shell genes in uncultured planktonic thaumarchaeota and euryarchaeota.</title>
        <authorList>
            <person name="Deschamps P."/>
            <person name="Zivanovic Y."/>
            <person name="Moreira D."/>
            <person name="Rodriguez-Valera F."/>
            <person name="Lopez-Garcia P."/>
        </authorList>
    </citation>
    <scope>NUCLEOTIDE SEQUENCE</scope>
</reference>
<evidence type="ECO:0000313" key="3">
    <source>
        <dbReference type="EMBL" id="AIE92813.1"/>
    </source>
</evidence>
<dbReference type="Gene3D" id="3.90.1150.10">
    <property type="entry name" value="Aspartate Aminotransferase, domain 1"/>
    <property type="match status" value="1"/>
</dbReference>
<dbReference type="PANTHER" id="PTHR43586:SF8">
    <property type="entry name" value="CYSTEINE DESULFURASE 1, CHLOROPLASTIC"/>
    <property type="match status" value="1"/>
</dbReference>
<dbReference type="InterPro" id="IPR015424">
    <property type="entry name" value="PyrdxlP-dep_Trfase"/>
</dbReference>
<dbReference type="Gene3D" id="3.40.640.10">
    <property type="entry name" value="Type I PLP-dependent aspartate aminotransferase-like (Major domain)"/>
    <property type="match status" value="1"/>
</dbReference>
<dbReference type="SUPFAM" id="SSF53383">
    <property type="entry name" value="PLP-dependent transferases"/>
    <property type="match status" value="1"/>
</dbReference>
<dbReference type="GO" id="GO:0016829">
    <property type="term" value="F:lyase activity"/>
    <property type="evidence" value="ECO:0007669"/>
    <property type="project" value="UniProtKB-KW"/>
</dbReference>
<evidence type="ECO:0000259" key="2">
    <source>
        <dbReference type="Pfam" id="PF00266"/>
    </source>
</evidence>
<dbReference type="InterPro" id="IPR015422">
    <property type="entry name" value="PyrdxlP-dep_Trfase_small"/>
</dbReference>
<proteinExistence type="predicted"/>